<sequence length="58" mass="6401">GLGYMGARALAESTNLPNLETLVLIHNDVGEGVQALFKDNKNFPNMRDVYFFTAKAEV</sequence>
<feature type="non-terminal residue" evidence="1">
    <location>
        <position position="1"/>
    </location>
</feature>
<evidence type="ECO:0000313" key="1">
    <source>
        <dbReference type="EMBL" id="SVC04345.1"/>
    </source>
</evidence>
<name>A0A382IYC5_9ZZZZ</name>
<accession>A0A382IYC5</accession>
<reference evidence="1" key="1">
    <citation type="submission" date="2018-05" db="EMBL/GenBank/DDBJ databases">
        <authorList>
            <person name="Lanie J.A."/>
            <person name="Ng W.-L."/>
            <person name="Kazmierczak K.M."/>
            <person name="Andrzejewski T.M."/>
            <person name="Davidsen T.M."/>
            <person name="Wayne K.J."/>
            <person name="Tettelin H."/>
            <person name="Glass J.I."/>
            <person name="Rusch D."/>
            <person name="Podicherti R."/>
            <person name="Tsui H.-C.T."/>
            <person name="Winkler M.E."/>
        </authorList>
    </citation>
    <scope>NUCLEOTIDE SEQUENCE</scope>
</reference>
<dbReference type="AlphaFoldDB" id="A0A382IYC5"/>
<dbReference type="EMBL" id="UINC01070302">
    <property type="protein sequence ID" value="SVC04345.1"/>
    <property type="molecule type" value="Genomic_DNA"/>
</dbReference>
<organism evidence="1">
    <name type="scientific">marine metagenome</name>
    <dbReference type="NCBI Taxonomy" id="408172"/>
    <lineage>
        <taxon>unclassified sequences</taxon>
        <taxon>metagenomes</taxon>
        <taxon>ecological metagenomes</taxon>
    </lineage>
</organism>
<gene>
    <name evidence="1" type="ORF">METZ01_LOCUS257199</name>
</gene>
<protein>
    <submittedName>
        <fullName evidence="1">Uncharacterized protein</fullName>
    </submittedName>
</protein>
<proteinExistence type="predicted"/>